<dbReference type="SUPFAM" id="SSF161111">
    <property type="entry name" value="Cation efflux protein transmembrane domain-like"/>
    <property type="match status" value="1"/>
</dbReference>
<evidence type="ECO:0008006" key="17">
    <source>
        <dbReference type="Google" id="ProtNLM"/>
    </source>
</evidence>
<dbReference type="EMBL" id="CAJOBA010001302">
    <property type="protein sequence ID" value="CAF3588128.1"/>
    <property type="molecule type" value="Genomic_DNA"/>
</dbReference>
<proteinExistence type="inferred from homology"/>
<dbReference type="Proteomes" id="UP000677228">
    <property type="component" value="Unassembled WGS sequence"/>
</dbReference>
<feature type="transmembrane region" description="Helical" evidence="9">
    <location>
        <begin position="81"/>
        <end position="102"/>
    </location>
</feature>
<dbReference type="Pfam" id="PF16916">
    <property type="entry name" value="ZT_dimer"/>
    <property type="match status" value="1"/>
</dbReference>
<evidence type="ECO:0000256" key="3">
    <source>
        <dbReference type="ARBA" id="ARBA00022448"/>
    </source>
</evidence>
<reference evidence="13" key="1">
    <citation type="submission" date="2021-02" db="EMBL/GenBank/DDBJ databases">
        <authorList>
            <person name="Nowell W R."/>
        </authorList>
    </citation>
    <scope>NUCLEOTIDE SEQUENCE</scope>
</reference>
<evidence type="ECO:0000256" key="4">
    <source>
        <dbReference type="ARBA" id="ARBA00022692"/>
    </source>
</evidence>
<accession>A0A814SQA1</accession>
<dbReference type="OrthoDB" id="9944568at2759"/>
<name>A0A814SQA1_9BILA</name>
<evidence type="ECO:0000256" key="9">
    <source>
        <dbReference type="SAM" id="Phobius"/>
    </source>
</evidence>
<dbReference type="InterPro" id="IPR058533">
    <property type="entry name" value="Cation_efflux_TM"/>
</dbReference>
<feature type="transmembrane region" description="Helical" evidence="9">
    <location>
        <begin position="151"/>
        <end position="170"/>
    </location>
</feature>
<dbReference type="InterPro" id="IPR050681">
    <property type="entry name" value="CDF/SLC30A"/>
</dbReference>
<comment type="similarity">
    <text evidence="2">Belongs to the cation diffusion facilitator (CDF) transporter (TC 2.A.4) family. SLC30A subfamily.</text>
</comment>
<dbReference type="PANTHER" id="PTHR11562">
    <property type="entry name" value="CATION EFFLUX PROTEIN/ ZINC TRANSPORTER"/>
    <property type="match status" value="1"/>
</dbReference>
<dbReference type="InterPro" id="IPR002524">
    <property type="entry name" value="Cation_efflux"/>
</dbReference>
<evidence type="ECO:0000313" key="15">
    <source>
        <dbReference type="EMBL" id="CAF3912557.1"/>
    </source>
</evidence>
<feature type="transmembrane region" description="Helical" evidence="9">
    <location>
        <begin position="182"/>
        <end position="203"/>
    </location>
</feature>
<keyword evidence="8 9" id="KW-0472">Membrane</keyword>
<dbReference type="Proteomes" id="UP000682733">
    <property type="component" value="Unassembled WGS sequence"/>
</dbReference>
<dbReference type="EMBL" id="CAJNOK010001302">
    <property type="protein sequence ID" value="CAF0804539.1"/>
    <property type="molecule type" value="Genomic_DNA"/>
</dbReference>
<protein>
    <recommendedName>
        <fullName evidence="17">Zinc transporter 2-like</fullName>
    </recommendedName>
</protein>
<sequence>MITDDNSNHHRETSNWHINVNENEPLLFTEESNIQEEKKHDKQLVTKTPTNDIIESFRLERSSTHCHIPDAKFDYGARNRLIIVLLLCIVFMIIEIVGGVLSNSTAVITDAAHMAIDVASFVISLTAMYLGTKRPTPRLSFGYSRAEVLGALMSVLTIWLATGVLVYMAIQRCINQNFTVNSLEMIITASCGVLFNIVMFFVLHANDCNSIPHHGHSHGTMEHGHSHSHQNHKQINEDTSPAIATDIMVDVEPSSIMQKPEKKRLRRPTHDINVRAAIIHVIGDFAQSVGVLVAAIVIKFKVRGFLYRTVPHHIDYLDVIEDLLRIPGVRNAHSLHIWSLSMKKAALSVHIVVDSDHNHLALLHQAQDILRREHSIDRTTIQIEEYDDIMAFCENCKRPGV</sequence>
<evidence type="ECO:0000313" key="12">
    <source>
        <dbReference type="EMBL" id="CAF0804539.1"/>
    </source>
</evidence>
<keyword evidence="4 9" id="KW-0812">Transmembrane</keyword>
<dbReference type="EMBL" id="CAJNOQ010006836">
    <property type="protein sequence ID" value="CAF1149009.1"/>
    <property type="molecule type" value="Genomic_DNA"/>
</dbReference>
<comment type="subcellular location">
    <subcellularLocation>
        <location evidence="1">Membrane</location>
        <topology evidence="1">Multi-pass membrane protein</topology>
    </subcellularLocation>
</comment>
<dbReference type="GO" id="GO:0005886">
    <property type="term" value="C:plasma membrane"/>
    <property type="evidence" value="ECO:0007669"/>
    <property type="project" value="TreeGrafter"/>
</dbReference>
<evidence type="ECO:0000259" key="11">
    <source>
        <dbReference type="Pfam" id="PF16916"/>
    </source>
</evidence>
<evidence type="ECO:0000256" key="2">
    <source>
        <dbReference type="ARBA" id="ARBA00008873"/>
    </source>
</evidence>
<evidence type="ECO:0000259" key="10">
    <source>
        <dbReference type="Pfam" id="PF01545"/>
    </source>
</evidence>
<evidence type="ECO:0000313" key="13">
    <source>
        <dbReference type="EMBL" id="CAF1149009.1"/>
    </source>
</evidence>
<dbReference type="InterPro" id="IPR036837">
    <property type="entry name" value="Cation_efflux_CTD_sf"/>
</dbReference>
<keyword evidence="16" id="KW-1185">Reference proteome</keyword>
<evidence type="ECO:0000256" key="6">
    <source>
        <dbReference type="ARBA" id="ARBA00022989"/>
    </source>
</evidence>
<dbReference type="AlphaFoldDB" id="A0A814SQA1"/>
<gene>
    <name evidence="13" type="ORF">GPM918_LOCUS21081</name>
    <name evidence="12" type="ORF">OVA965_LOCUS4827</name>
    <name evidence="15" type="ORF">SRO942_LOCUS21078</name>
    <name evidence="14" type="ORF">TMI583_LOCUS4825</name>
</gene>
<dbReference type="EMBL" id="CAJOBC010006836">
    <property type="protein sequence ID" value="CAF3912557.1"/>
    <property type="molecule type" value="Genomic_DNA"/>
</dbReference>
<keyword evidence="5" id="KW-0862">Zinc</keyword>
<evidence type="ECO:0000256" key="7">
    <source>
        <dbReference type="ARBA" id="ARBA00023065"/>
    </source>
</evidence>
<evidence type="ECO:0000256" key="5">
    <source>
        <dbReference type="ARBA" id="ARBA00022906"/>
    </source>
</evidence>
<keyword evidence="7" id="KW-0406">Ion transport</keyword>
<dbReference type="SUPFAM" id="SSF160240">
    <property type="entry name" value="Cation efflux protein cytoplasmic domain-like"/>
    <property type="match status" value="1"/>
</dbReference>
<dbReference type="PANTHER" id="PTHR11562:SF17">
    <property type="entry name" value="RE54080P-RELATED"/>
    <property type="match status" value="1"/>
</dbReference>
<dbReference type="Pfam" id="PF01545">
    <property type="entry name" value="Cation_efflux"/>
    <property type="match status" value="1"/>
</dbReference>
<evidence type="ECO:0000313" key="14">
    <source>
        <dbReference type="EMBL" id="CAF3588128.1"/>
    </source>
</evidence>
<dbReference type="InterPro" id="IPR027469">
    <property type="entry name" value="Cation_efflux_TMD_sf"/>
</dbReference>
<dbReference type="Gene3D" id="1.20.1510.10">
    <property type="entry name" value="Cation efflux protein transmembrane domain"/>
    <property type="match status" value="1"/>
</dbReference>
<feature type="transmembrane region" description="Helical" evidence="9">
    <location>
        <begin position="277"/>
        <end position="298"/>
    </location>
</feature>
<evidence type="ECO:0000313" key="16">
    <source>
        <dbReference type="Proteomes" id="UP000663829"/>
    </source>
</evidence>
<organism evidence="13 16">
    <name type="scientific">Didymodactylos carnosus</name>
    <dbReference type="NCBI Taxonomy" id="1234261"/>
    <lineage>
        <taxon>Eukaryota</taxon>
        <taxon>Metazoa</taxon>
        <taxon>Spiralia</taxon>
        <taxon>Gnathifera</taxon>
        <taxon>Rotifera</taxon>
        <taxon>Eurotatoria</taxon>
        <taxon>Bdelloidea</taxon>
        <taxon>Philodinida</taxon>
        <taxon>Philodinidae</taxon>
        <taxon>Didymodactylos</taxon>
    </lineage>
</organism>
<dbReference type="Proteomes" id="UP000681722">
    <property type="component" value="Unassembled WGS sequence"/>
</dbReference>
<evidence type="ECO:0000256" key="8">
    <source>
        <dbReference type="ARBA" id="ARBA00023136"/>
    </source>
</evidence>
<feature type="transmembrane region" description="Helical" evidence="9">
    <location>
        <begin position="114"/>
        <end position="131"/>
    </location>
</feature>
<evidence type="ECO:0000256" key="1">
    <source>
        <dbReference type="ARBA" id="ARBA00004141"/>
    </source>
</evidence>
<dbReference type="Proteomes" id="UP000663829">
    <property type="component" value="Unassembled WGS sequence"/>
</dbReference>
<keyword evidence="3" id="KW-0813">Transport</keyword>
<comment type="caution">
    <text evidence="13">The sequence shown here is derived from an EMBL/GenBank/DDBJ whole genome shotgun (WGS) entry which is preliminary data.</text>
</comment>
<feature type="domain" description="Cation efflux protein transmembrane" evidence="10">
    <location>
        <begin position="81"/>
        <end position="301"/>
    </location>
</feature>
<keyword evidence="5" id="KW-0864">Zinc transport</keyword>
<keyword evidence="6 9" id="KW-1133">Transmembrane helix</keyword>
<feature type="domain" description="Cation efflux protein cytoplasmic" evidence="11">
    <location>
        <begin position="311"/>
        <end position="386"/>
    </location>
</feature>
<dbReference type="InterPro" id="IPR027470">
    <property type="entry name" value="Cation_efflux_CTD"/>
</dbReference>
<dbReference type="GO" id="GO:0005385">
    <property type="term" value="F:zinc ion transmembrane transporter activity"/>
    <property type="evidence" value="ECO:0007669"/>
    <property type="project" value="TreeGrafter"/>
</dbReference>
<dbReference type="NCBIfam" id="TIGR01297">
    <property type="entry name" value="CDF"/>
    <property type="match status" value="1"/>
</dbReference>